<comment type="caution">
    <text evidence="1">The sequence shown here is derived from an EMBL/GenBank/DDBJ whole genome shotgun (WGS) entry which is preliminary data.</text>
</comment>
<organism evidence="1 2">
    <name type="scientific">Trifolium medium</name>
    <dbReference type="NCBI Taxonomy" id="97028"/>
    <lineage>
        <taxon>Eukaryota</taxon>
        <taxon>Viridiplantae</taxon>
        <taxon>Streptophyta</taxon>
        <taxon>Embryophyta</taxon>
        <taxon>Tracheophyta</taxon>
        <taxon>Spermatophyta</taxon>
        <taxon>Magnoliopsida</taxon>
        <taxon>eudicotyledons</taxon>
        <taxon>Gunneridae</taxon>
        <taxon>Pentapetalae</taxon>
        <taxon>rosids</taxon>
        <taxon>fabids</taxon>
        <taxon>Fabales</taxon>
        <taxon>Fabaceae</taxon>
        <taxon>Papilionoideae</taxon>
        <taxon>50 kb inversion clade</taxon>
        <taxon>NPAAA clade</taxon>
        <taxon>Hologalegina</taxon>
        <taxon>IRL clade</taxon>
        <taxon>Trifolieae</taxon>
        <taxon>Trifolium</taxon>
    </lineage>
</organism>
<dbReference type="AlphaFoldDB" id="A0A392TH84"/>
<sequence>EARCQVQRHYGEDGDVEVPIICVKCRMGEAV</sequence>
<feature type="non-terminal residue" evidence="1">
    <location>
        <position position="1"/>
    </location>
</feature>
<dbReference type="Proteomes" id="UP000265520">
    <property type="component" value="Unassembled WGS sequence"/>
</dbReference>
<reference evidence="1 2" key="1">
    <citation type="journal article" date="2018" name="Front. Plant Sci.">
        <title>Red Clover (Trifolium pratense) and Zigzag Clover (T. medium) - A Picture of Genomic Similarities and Differences.</title>
        <authorList>
            <person name="Dluhosova J."/>
            <person name="Istvanek J."/>
            <person name="Nedelnik J."/>
            <person name="Repkova J."/>
        </authorList>
    </citation>
    <scope>NUCLEOTIDE SEQUENCE [LARGE SCALE GENOMIC DNA]</scope>
    <source>
        <strain evidence="2">cv. 10/8</strain>
        <tissue evidence="1">Leaf</tissue>
    </source>
</reference>
<dbReference type="EMBL" id="LXQA010579219">
    <property type="protein sequence ID" value="MCI60312.1"/>
    <property type="molecule type" value="Genomic_DNA"/>
</dbReference>
<evidence type="ECO:0000313" key="2">
    <source>
        <dbReference type="Proteomes" id="UP000265520"/>
    </source>
</evidence>
<protein>
    <submittedName>
        <fullName evidence="1">Uncharacterized protein</fullName>
    </submittedName>
</protein>
<accession>A0A392TH84</accession>
<evidence type="ECO:0000313" key="1">
    <source>
        <dbReference type="EMBL" id="MCI60312.1"/>
    </source>
</evidence>
<keyword evidence="2" id="KW-1185">Reference proteome</keyword>
<proteinExistence type="predicted"/>
<name>A0A392TH84_9FABA</name>